<dbReference type="EMBL" id="JARKIB010000341">
    <property type="protein sequence ID" value="KAJ7713577.1"/>
    <property type="molecule type" value="Genomic_DNA"/>
</dbReference>
<proteinExistence type="predicted"/>
<reference evidence="1" key="1">
    <citation type="submission" date="2023-03" db="EMBL/GenBank/DDBJ databases">
        <title>Massive genome expansion in bonnet fungi (Mycena s.s.) driven by repeated elements and novel gene families across ecological guilds.</title>
        <authorList>
            <consortium name="Lawrence Berkeley National Laboratory"/>
            <person name="Harder C.B."/>
            <person name="Miyauchi S."/>
            <person name="Viragh M."/>
            <person name="Kuo A."/>
            <person name="Thoen E."/>
            <person name="Andreopoulos B."/>
            <person name="Lu D."/>
            <person name="Skrede I."/>
            <person name="Drula E."/>
            <person name="Henrissat B."/>
            <person name="Morin E."/>
            <person name="Kohler A."/>
            <person name="Barry K."/>
            <person name="LaButti K."/>
            <person name="Morin E."/>
            <person name="Salamov A."/>
            <person name="Lipzen A."/>
            <person name="Mereny Z."/>
            <person name="Hegedus B."/>
            <person name="Baldrian P."/>
            <person name="Stursova M."/>
            <person name="Weitz H."/>
            <person name="Taylor A."/>
            <person name="Grigoriev I.V."/>
            <person name="Nagy L.G."/>
            <person name="Martin F."/>
            <person name="Kauserud H."/>
        </authorList>
    </citation>
    <scope>NUCLEOTIDE SEQUENCE</scope>
    <source>
        <strain evidence="1">CBHHK182m</strain>
    </source>
</reference>
<gene>
    <name evidence="1" type="ORF">B0H16DRAFT_1810320</name>
</gene>
<evidence type="ECO:0000313" key="2">
    <source>
        <dbReference type="Proteomes" id="UP001215598"/>
    </source>
</evidence>
<sequence length="196" mass="21891">MVGPQENHPGCQPQATWWRTVFGMYLTDRGQVVVTWPTIGGVIFTALKTKLDTFSRDLSIAPRLTSAMPVTIAPVRMLVEPCKVDIGQPRLGAWPGYFLKPRRPSASLFYFFDHNKTFLPMAEPSRPAKRSCQELVECPCSKCGPGSEKITQAALKLHADRDRELRLKETLPPANSVSAASYMSRRRNNRGANLFA</sequence>
<name>A0AAD7H744_9AGAR</name>
<organism evidence="1 2">
    <name type="scientific">Mycena metata</name>
    <dbReference type="NCBI Taxonomy" id="1033252"/>
    <lineage>
        <taxon>Eukaryota</taxon>
        <taxon>Fungi</taxon>
        <taxon>Dikarya</taxon>
        <taxon>Basidiomycota</taxon>
        <taxon>Agaricomycotina</taxon>
        <taxon>Agaricomycetes</taxon>
        <taxon>Agaricomycetidae</taxon>
        <taxon>Agaricales</taxon>
        <taxon>Marasmiineae</taxon>
        <taxon>Mycenaceae</taxon>
        <taxon>Mycena</taxon>
    </lineage>
</organism>
<comment type="caution">
    <text evidence="1">The sequence shown here is derived from an EMBL/GenBank/DDBJ whole genome shotgun (WGS) entry which is preliminary data.</text>
</comment>
<accession>A0AAD7H744</accession>
<protein>
    <submittedName>
        <fullName evidence="1">Uncharacterized protein</fullName>
    </submittedName>
</protein>
<evidence type="ECO:0000313" key="1">
    <source>
        <dbReference type="EMBL" id="KAJ7713577.1"/>
    </source>
</evidence>
<dbReference type="Proteomes" id="UP001215598">
    <property type="component" value="Unassembled WGS sequence"/>
</dbReference>
<keyword evidence="2" id="KW-1185">Reference proteome</keyword>
<dbReference type="AlphaFoldDB" id="A0AAD7H744"/>